<feature type="transmembrane region" description="Helical" evidence="1">
    <location>
        <begin position="228"/>
        <end position="247"/>
    </location>
</feature>
<evidence type="ECO:0000313" key="3">
    <source>
        <dbReference type="Proteomes" id="UP001549749"/>
    </source>
</evidence>
<feature type="transmembrane region" description="Helical" evidence="1">
    <location>
        <begin position="12"/>
        <end position="34"/>
    </location>
</feature>
<dbReference type="EMBL" id="JBEXAC010000001">
    <property type="protein sequence ID" value="MET6996524.1"/>
    <property type="molecule type" value="Genomic_DNA"/>
</dbReference>
<proteinExistence type="predicted"/>
<reference evidence="2 3" key="1">
    <citation type="submission" date="2024-06" db="EMBL/GenBank/DDBJ databases">
        <title>Chitinophaga defluvii sp. nov., isolated from municipal sewage.</title>
        <authorList>
            <person name="Zhang L."/>
        </authorList>
    </citation>
    <scope>NUCLEOTIDE SEQUENCE [LARGE SCALE GENOMIC DNA]</scope>
    <source>
        <strain evidence="2 3">H8</strain>
    </source>
</reference>
<feature type="transmembrane region" description="Helical" evidence="1">
    <location>
        <begin position="88"/>
        <end position="111"/>
    </location>
</feature>
<dbReference type="RefSeq" id="WP_354659166.1">
    <property type="nucleotide sequence ID" value="NZ_JBEXAC010000001.1"/>
</dbReference>
<feature type="transmembrane region" description="Helical" evidence="1">
    <location>
        <begin position="155"/>
        <end position="176"/>
    </location>
</feature>
<comment type="caution">
    <text evidence="2">The sequence shown here is derived from an EMBL/GenBank/DDBJ whole genome shotgun (WGS) entry which is preliminary data.</text>
</comment>
<dbReference type="Pfam" id="PF12679">
    <property type="entry name" value="ABC2_membrane_2"/>
    <property type="match status" value="1"/>
</dbReference>
<protein>
    <submittedName>
        <fullName evidence="2">ABC transporter permease subunit</fullName>
    </submittedName>
</protein>
<feature type="transmembrane region" description="Helical" evidence="1">
    <location>
        <begin position="46"/>
        <end position="67"/>
    </location>
</feature>
<keyword evidence="1" id="KW-0472">Membrane</keyword>
<evidence type="ECO:0000313" key="2">
    <source>
        <dbReference type="EMBL" id="MET6996524.1"/>
    </source>
</evidence>
<evidence type="ECO:0000256" key="1">
    <source>
        <dbReference type="SAM" id="Phobius"/>
    </source>
</evidence>
<keyword evidence="3" id="KW-1185">Reference proteome</keyword>
<accession>A0ABV2T0H1</accession>
<sequence>MFKIAKYVLQDIFKNKVIIGYTLFLLIVTSSLFLLDNDVNKGISSLMSIVLIIVPLISMVFATTYFYNAYEFIELLVAQPVSRGHIILGIYLGMGIAMIGALVIGVAVPLLCFAPSVVSVVLILAVMALTLIFVSLAFLSAVITRDKAKGVGVALLIWFYFAILYDGLVLSVLFSFSEYPLEKVMLACAVFNPVDLGRITILLKLDIAALMGYTGAVYKQFLGNNTGVMVACGLMLLWIIWPLWLSVKLFRKKNL</sequence>
<feature type="transmembrane region" description="Helical" evidence="1">
    <location>
        <begin position="117"/>
        <end position="143"/>
    </location>
</feature>
<organism evidence="2 3">
    <name type="scientific">Chitinophaga defluvii</name>
    <dbReference type="NCBI Taxonomy" id="3163343"/>
    <lineage>
        <taxon>Bacteria</taxon>
        <taxon>Pseudomonadati</taxon>
        <taxon>Bacteroidota</taxon>
        <taxon>Chitinophagia</taxon>
        <taxon>Chitinophagales</taxon>
        <taxon>Chitinophagaceae</taxon>
        <taxon>Chitinophaga</taxon>
    </lineage>
</organism>
<name>A0ABV2T0H1_9BACT</name>
<keyword evidence="1" id="KW-1133">Transmembrane helix</keyword>
<gene>
    <name evidence="2" type="ORF">ABR189_04065</name>
</gene>
<keyword evidence="1" id="KW-0812">Transmembrane</keyword>
<dbReference type="Proteomes" id="UP001549749">
    <property type="component" value="Unassembled WGS sequence"/>
</dbReference>